<dbReference type="AlphaFoldDB" id="W7EHT1"/>
<dbReference type="Proteomes" id="UP000054337">
    <property type="component" value="Unassembled WGS sequence"/>
</dbReference>
<evidence type="ECO:0000256" key="1">
    <source>
        <dbReference type="SAM" id="MobiDB-lite"/>
    </source>
</evidence>
<dbReference type="RefSeq" id="XP_014559808.1">
    <property type="nucleotide sequence ID" value="XM_014704322.1"/>
</dbReference>
<gene>
    <name evidence="3" type="ORF">COCVIDRAFT_35090</name>
</gene>
<dbReference type="GeneID" id="26255608"/>
<organism evidence="3 4">
    <name type="scientific">Bipolaris victoriae (strain FI3)</name>
    <name type="common">Victoria blight of oats agent</name>
    <name type="synonym">Cochliobolus victoriae</name>
    <dbReference type="NCBI Taxonomy" id="930091"/>
    <lineage>
        <taxon>Eukaryota</taxon>
        <taxon>Fungi</taxon>
        <taxon>Dikarya</taxon>
        <taxon>Ascomycota</taxon>
        <taxon>Pezizomycotina</taxon>
        <taxon>Dothideomycetes</taxon>
        <taxon>Pleosporomycetidae</taxon>
        <taxon>Pleosporales</taxon>
        <taxon>Pleosporineae</taxon>
        <taxon>Pleosporaceae</taxon>
        <taxon>Bipolaris</taxon>
    </lineage>
</organism>
<feature type="region of interest" description="Disordered" evidence="1">
    <location>
        <begin position="12"/>
        <end position="35"/>
    </location>
</feature>
<protein>
    <submittedName>
        <fullName evidence="3">Uncharacterized protein</fullName>
    </submittedName>
</protein>
<proteinExistence type="predicted"/>
<keyword evidence="4" id="KW-1185">Reference proteome</keyword>
<evidence type="ECO:0000313" key="3">
    <source>
        <dbReference type="EMBL" id="EUN30223.1"/>
    </source>
</evidence>
<name>W7EHT1_BIPV3</name>
<keyword evidence="2" id="KW-0812">Transmembrane</keyword>
<keyword evidence="2" id="KW-1133">Transmembrane helix</keyword>
<reference evidence="3 4" key="1">
    <citation type="journal article" date="2013" name="PLoS Genet.">
        <title>Comparative genome structure, secondary metabolite, and effector coding capacity across Cochliobolus pathogens.</title>
        <authorList>
            <person name="Condon B.J."/>
            <person name="Leng Y."/>
            <person name="Wu D."/>
            <person name="Bushley K.E."/>
            <person name="Ohm R.A."/>
            <person name="Otillar R."/>
            <person name="Martin J."/>
            <person name="Schackwitz W."/>
            <person name="Grimwood J."/>
            <person name="MohdZainudin N."/>
            <person name="Xue C."/>
            <person name="Wang R."/>
            <person name="Manning V.A."/>
            <person name="Dhillon B."/>
            <person name="Tu Z.J."/>
            <person name="Steffenson B.J."/>
            <person name="Salamov A."/>
            <person name="Sun H."/>
            <person name="Lowry S."/>
            <person name="LaButti K."/>
            <person name="Han J."/>
            <person name="Copeland A."/>
            <person name="Lindquist E."/>
            <person name="Barry K."/>
            <person name="Schmutz J."/>
            <person name="Baker S.E."/>
            <person name="Ciuffetti L.M."/>
            <person name="Grigoriev I.V."/>
            <person name="Zhong S."/>
            <person name="Turgeon B.G."/>
        </authorList>
    </citation>
    <scope>NUCLEOTIDE SEQUENCE [LARGE SCALE GENOMIC DNA]</scope>
    <source>
        <strain evidence="3 4">FI3</strain>
    </source>
</reference>
<feature type="region of interest" description="Disordered" evidence="1">
    <location>
        <begin position="377"/>
        <end position="425"/>
    </location>
</feature>
<accession>W7EHT1</accession>
<evidence type="ECO:0000313" key="4">
    <source>
        <dbReference type="Proteomes" id="UP000054337"/>
    </source>
</evidence>
<dbReference type="EMBL" id="KI968707">
    <property type="protein sequence ID" value="EUN30223.1"/>
    <property type="molecule type" value="Genomic_DNA"/>
</dbReference>
<keyword evidence="2" id="KW-0472">Membrane</keyword>
<feature type="compositionally biased region" description="Low complexity" evidence="1">
    <location>
        <begin position="328"/>
        <end position="344"/>
    </location>
</feature>
<feature type="compositionally biased region" description="Pro residues" evidence="1">
    <location>
        <begin position="12"/>
        <end position="21"/>
    </location>
</feature>
<dbReference type="OrthoDB" id="3688622at2759"/>
<feature type="transmembrane region" description="Helical" evidence="2">
    <location>
        <begin position="278"/>
        <end position="298"/>
    </location>
</feature>
<dbReference type="HOGENOM" id="CLU_645550_0_0_1"/>
<feature type="region of interest" description="Disordered" evidence="1">
    <location>
        <begin position="308"/>
        <end position="358"/>
    </location>
</feature>
<evidence type="ECO:0000256" key="2">
    <source>
        <dbReference type="SAM" id="Phobius"/>
    </source>
</evidence>
<sequence>MSTDLPSFWFPPPGPALPPLPGSTLVSKPPEDDPRLDGTIEYVEDLHWYMSNILQNEENYLSGYFSWNESNIHMGDVIVPESKAPAKNVYGTEYNWVRGWEMWCFRCPSTVNPEEPERDPMTGYPFCGQSILSMEPLRYFSSTLKEPDLEVPISTVPGADSVMACVIEQQVDPEWFQVSSTAPVLGNIITKPFIVSRSMRESDSGARYRYNNTFPWGVLDDAQSQQATPSPSSYPPYPTPTPTSTTDFWDWYTPTSDSNPSYNPAAFTPNSKGNAPSAGVIIGVLVPVALIIGIIACFGKRARAKEQKATAASAPPVNTNPTADARRQAVVAARASRTTTAAPAPVQGDADDMPPPAYHKVVSNLERMDIERRMHAEGTAPAGWPPTYTDARNAESTTVTQPDPVANVPGTNRAPYPALPSSPTR</sequence>